<proteinExistence type="predicted"/>
<evidence type="ECO:0000313" key="1">
    <source>
        <dbReference type="EMBL" id="KOM25234.1"/>
    </source>
</evidence>
<dbReference type="PANTHER" id="PTHR46034">
    <property type="match status" value="1"/>
</dbReference>
<dbReference type="AlphaFoldDB" id="A0A0L9T552"/>
<dbReference type="EMBL" id="KQ258258">
    <property type="protein sequence ID" value="KOM25234.1"/>
    <property type="molecule type" value="Genomic_DNA"/>
</dbReference>
<accession>A0A0L9T552</accession>
<reference evidence="2" key="1">
    <citation type="journal article" date="2015" name="Proc. Natl. Acad. Sci. U.S.A.">
        <title>Genome sequencing of adzuki bean (Vigna angularis) provides insight into high starch and low fat accumulation and domestication.</title>
        <authorList>
            <person name="Yang K."/>
            <person name="Tian Z."/>
            <person name="Chen C."/>
            <person name="Luo L."/>
            <person name="Zhao B."/>
            <person name="Wang Z."/>
            <person name="Yu L."/>
            <person name="Li Y."/>
            <person name="Sun Y."/>
            <person name="Li W."/>
            <person name="Chen Y."/>
            <person name="Li Y."/>
            <person name="Zhang Y."/>
            <person name="Ai D."/>
            <person name="Zhao J."/>
            <person name="Shang C."/>
            <person name="Ma Y."/>
            <person name="Wu B."/>
            <person name="Wang M."/>
            <person name="Gao L."/>
            <person name="Sun D."/>
            <person name="Zhang P."/>
            <person name="Guo F."/>
            <person name="Wang W."/>
            <person name="Li Y."/>
            <person name="Wang J."/>
            <person name="Varshney R.K."/>
            <person name="Wang J."/>
            <person name="Ling H.Q."/>
            <person name="Wan P."/>
        </authorList>
    </citation>
    <scope>NUCLEOTIDE SEQUENCE</scope>
    <source>
        <strain evidence="2">cv. Jingnong 6</strain>
    </source>
</reference>
<name>A0A0L9T552_PHAAN</name>
<dbReference type="Proteomes" id="UP000053144">
    <property type="component" value="Unassembled WGS sequence"/>
</dbReference>
<sequence length="111" mass="12230">MNVKRGCHCSVVLNEKLYALGGFDGKKMVQSIELFDPRLGAWIMGEPMIHPRGYCAAVVVNESIYMLGGVRIGENIVDTVENYKVGQGWQETCRSAAVNRCFLSAIACSQE</sequence>
<gene>
    <name evidence="1" type="ORF">LR48_Vigan62s001100</name>
</gene>
<dbReference type="PANTHER" id="PTHR46034:SF7">
    <property type="entry name" value="INFLUENZA VIRUS NS1A-BINDING PROTEIN"/>
    <property type="match status" value="1"/>
</dbReference>
<dbReference type="InterPro" id="IPR015915">
    <property type="entry name" value="Kelch-typ_b-propeller"/>
</dbReference>
<dbReference type="Gramene" id="KOM25234">
    <property type="protein sequence ID" value="KOM25234"/>
    <property type="gene ID" value="LR48_Vigan62s001100"/>
</dbReference>
<organism evidence="1 2">
    <name type="scientific">Phaseolus angularis</name>
    <name type="common">Azuki bean</name>
    <name type="synonym">Vigna angularis</name>
    <dbReference type="NCBI Taxonomy" id="3914"/>
    <lineage>
        <taxon>Eukaryota</taxon>
        <taxon>Viridiplantae</taxon>
        <taxon>Streptophyta</taxon>
        <taxon>Embryophyta</taxon>
        <taxon>Tracheophyta</taxon>
        <taxon>Spermatophyta</taxon>
        <taxon>Magnoliopsida</taxon>
        <taxon>eudicotyledons</taxon>
        <taxon>Gunneridae</taxon>
        <taxon>Pentapetalae</taxon>
        <taxon>rosids</taxon>
        <taxon>fabids</taxon>
        <taxon>Fabales</taxon>
        <taxon>Fabaceae</taxon>
        <taxon>Papilionoideae</taxon>
        <taxon>50 kb inversion clade</taxon>
        <taxon>NPAAA clade</taxon>
        <taxon>indigoferoid/millettioid clade</taxon>
        <taxon>Phaseoleae</taxon>
        <taxon>Vigna</taxon>
    </lineage>
</organism>
<dbReference type="Pfam" id="PF01344">
    <property type="entry name" value="Kelch_1"/>
    <property type="match status" value="1"/>
</dbReference>
<protein>
    <submittedName>
        <fullName evidence="1">Uncharacterized protein</fullName>
    </submittedName>
</protein>
<dbReference type="InterPro" id="IPR006652">
    <property type="entry name" value="Kelch_1"/>
</dbReference>
<dbReference type="OMA" id="AWIMGEP"/>
<dbReference type="SUPFAM" id="SSF117281">
    <property type="entry name" value="Kelch motif"/>
    <property type="match status" value="1"/>
</dbReference>
<dbReference type="SMART" id="SM00612">
    <property type="entry name" value="Kelch"/>
    <property type="match status" value="1"/>
</dbReference>
<dbReference type="GO" id="GO:0034976">
    <property type="term" value="P:response to endoplasmic reticulum stress"/>
    <property type="evidence" value="ECO:0007669"/>
    <property type="project" value="InterPro"/>
</dbReference>
<dbReference type="InterPro" id="IPR044832">
    <property type="entry name" value="NRP-like"/>
</dbReference>
<evidence type="ECO:0000313" key="2">
    <source>
        <dbReference type="Proteomes" id="UP000053144"/>
    </source>
</evidence>
<dbReference type="Gene3D" id="2.120.10.80">
    <property type="entry name" value="Kelch-type beta propeller"/>
    <property type="match status" value="1"/>
</dbReference>